<dbReference type="EMBL" id="JAJAGQ010000017">
    <property type="protein sequence ID" value="KAJ8538804.1"/>
    <property type="molecule type" value="Genomic_DNA"/>
</dbReference>
<dbReference type="OrthoDB" id="1304660at2759"/>
<keyword evidence="5" id="KW-0539">Nucleus</keyword>
<evidence type="ECO:0000256" key="1">
    <source>
        <dbReference type="ARBA" id="ARBA00004123"/>
    </source>
</evidence>
<dbReference type="PANTHER" id="PTHR31674:SF83">
    <property type="entry name" value="B3 DOMAIN-CONTAINING PROTEIN REM10-LIKE"/>
    <property type="match status" value="1"/>
</dbReference>
<protein>
    <recommendedName>
        <fullName evidence="6">TF-B3 domain-containing protein</fullName>
    </recommendedName>
</protein>
<evidence type="ECO:0000256" key="2">
    <source>
        <dbReference type="ARBA" id="ARBA00023015"/>
    </source>
</evidence>
<dbReference type="SUPFAM" id="SSF101936">
    <property type="entry name" value="DNA-binding pseudobarrel domain"/>
    <property type="match status" value="1"/>
</dbReference>
<dbReference type="InterPro" id="IPR015300">
    <property type="entry name" value="DNA-bd_pseudobarrel_sf"/>
</dbReference>
<evidence type="ECO:0000313" key="8">
    <source>
        <dbReference type="Proteomes" id="UP001152561"/>
    </source>
</evidence>
<dbReference type="PROSITE" id="PS50863">
    <property type="entry name" value="B3"/>
    <property type="match status" value="1"/>
</dbReference>
<dbReference type="GO" id="GO:0005634">
    <property type="term" value="C:nucleus"/>
    <property type="evidence" value="ECO:0007669"/>
    <property type="project" value="UniProtKB-SubCell"/>
</dbReference>
<dbReference type="AlphaFoldDB" id="A0A9Q1LLF7"/>
<evidence type="ECO:0000313" key="7">
    <source>
        <dbReference type="EMBL" id="KAJ8538804.1"/>
    </source>
</evidence>
<keyword evidence="8" id="KW-1185">Reference proteome</keyword>
<comment type="caution">
    <text evidence="7">The sequence shown here is derived from an EMBL/GenBank/DDBJ whole genome shotgun (WGS) entry which is preliminary data.</text>
</comment>
<dbReference type="InterPro" id="IPR003340">
    <property type="entry name" value="B3_DNA-bd"/>
</dbReference>
<dbReference type="SMART" id="SM01019">
    <property type="entry name" value="B3"/>
    <property type="match status" value="1"/>
</dbReference>
<name>A0A9Q1LLF7_9SOLA</name>
<keyword evidence="3" id="KW-0238">DNA-binding</keyword>
<comment type="subcellular location">
    <subcellularLocation>
        <location evidence="1">Nucleus</location>
    </subcellularLocation>
</comment>
<evidence type="ECO:0000256" key="5">
    <source>
        <dbReference type="ARBA" id="ARBA00023242"/>
    </source>
</evidence>
<evidence type="ECO:0000256" key="4">
    <source>
        <dbReference type="ARBA" id="ARBA00023163"/>
    </source>
</evidence>
<evidence type="ECO:0000256" key="3">
    <source>
        <dbReference type="ARBA" id="ARBA00023125"/>
    </source>
</evidence>
<keyword evidence="4" id="KW-0804">Transcription</keyword>
<dbReference type="Gene3D" id="2.40.330.10">
    <property type="entry name" value="DNA-binding pseudobarrel domain"/>
    <property type="match status" value="1"/>
</dbReference>
<reference evidence="8" key="1">
    <citation type="journal article" date="2023" name="Proc. Natl. Acad. Sci. U.S.A.">
        <title>Genomic and structural basis for evolution of tropane alkaloid biosynthesis.</title>
        <authorList>
            <person name="Wanga Y.-J."/>
            <person name="Taina T."/>
            <person name="Yua J.-Y."/>
            <person name="Lia J."/>
            <person name="Xua B."/>
            <person name="Chenc J."/>
            <person name="D'Auriad J.C."/>
            <person name="Huanga J.-P."/>
            <person name="Huanga S.-X."/>
        </authorList>
    </citation>
    <scope>NUCLEOTIDE SEQUENCE [LARGE SCALE GENOMIC DNA]</scope>
    <source>
        <strain evidence="8">cv. KIB-2019</strain>
    </source>
</reference>
<dbReference type="InterPro" id="IPR039218">
    <property type="entry name" value="REM_fam"/>
</dbReference>
<dbReference type="PANTHER" id="PTHR31674">
    <property type="entry name" value="B3 DOMAIN-CONTAINING PROTEIN REM-LIKE 3-RELATED"/>
    <property type="match status" value="1"/>
</dbReference>
<gene>
    <name evidence="7" type="ORF">K7X08_030100</name>
</gene>
<dbReference type="CDD" id="cd10017">
    <property type="entry name" value="B3_DNA"/>
    <property type="match status" value="1"/>
</dbReference>
<accession>A0A9Q1LLF7</accession>
<keyword evidence="2" id="KW-0805">Transcription regulation</keyword>
<proteinExistence type="predicted"/>
<feature type="domain" description="TF-B3" evidence="6">
    <location>
        <begin position="34"/>
        <end position="106"/>
    </location>
</feature>
<dbReference type="GO" id="GO:0003677">
    <property type="term" value="F:DNA binding"/>
    <property type="evidence" value="ECO:0007669"/>
    <property type="project" value="UniProtKB-KW"/>
</dbReference>
<sequence>MLTLIFFSIIKSYSVSKHFLDVGLYNGFKLEQYIPLAFAKSNGWMNRCCEMILMDEQRRSRSVRLGPVSDKHIGIHGGWQKFREANDVQVGDTYRFELISNGKKYL</sequence>
<evidence type="ECO:0000259" key="6">
    <source>
        <dbReference type="PROSITE" id="PS50863"/>
    </source>
</evidence>
<organism evidence="7 8">
    <name type="scientific">Anisodus acutangulus</name>
    <dbReference type="NCBI Taxonomy" id="402998"/>
    <lineage>
        <taxon>Eukaryota</taxon>
        <taxon>Viridiplantae</taxon>
        <taxon>Streptophyta</taxon>
        <taxon>Embryophyta</taxon>
        <taxon>Tracheophyta</taxon>
        <taxon>Spermatophyta</taxon>
        <taxon>Magnoliopsida</taxon>
        <taxon>eudicotyledons</taxon>
        <taxon>Gunneridae</taxon>
        <taxon>Pentapetalae</taxon>
        <taxon>asterids</taxon>
        <taxon>lamiids</taxon>
        <taxon>Solanales</taxon>
        <taxon>Solanaceae</taxon>
        <taxon>Solanoideae</taxon>
        <taxon>Hyoscyameae</taxon>
        <taxon>Anisodus</taxon>
    </lineage>
</organism>
<dbReference type="Proteomes" id="UP001152561">
    <property type="component" value="Unassembled WGS sequence"/>
</dbReference>
<dbReference type="Pfam" id="PF02362">
    <property type="entry name" value="B3"/>
    <property type="match status" value="1"/>
</dbReference>